<gene>
    <name evidence="1" type="ORF">PDIGIT_LOCUS6346</name>
</gene>
<dbReference type="Proteomes" id="UP001152607">
    <property type="component" value="Unassembled WGS sequence"/>
</dbReference>
<protein>
    <submittedName>
        <fullName evidence="1">Uncharacterized protein</fullName>
    </submittedName>
</protein>
<reference evidence="1" key="1">
    <citation type="submission" date="2023-01" db="EMBL/GenBank/DDBJ databases">
        <authorList>
            <person name="Van Ghelder C."/>
            <person name="Rancurel C."/>
        </authorList>
    </citation>
    <scope>NUCLEOTIDE SEQUENCE</scope>
    <source>
        <strain evidence="1">CNCM I-4278</strain>
    </source>
</reference>
<dbReference type="AlphaFoldDB" id="A0A9W4UBK5"/>
<name>A0A9W4UBK5_9PLEO</name>
<keyword evidence="2" id="KW-1185">Reference proteome</keyword>
<evidence type="ECO:0000313" key="1">
    <source>
        <dbReference type="EMBL" id="CAI6333308.1"/>
    </source>
</evidence>
<accession>A0A9W4UBK5</accession>
<dbReference type="EMBL" id="CAOQHR010000004">
    <property type="protein sequence ID" value="CAI6333308.1"/>
    <property type="molecule type" value="Genomic_DNA"/>
</dbReference>
<organism evidence="1 2">
    <name type="scientific">Periconia digitata</name>
    <dbReference type="NCBI Taxonomy" id="1303443"/>
    <lineage>
        <taxon>Eukaryota</taxon>
        <taxon>Fungi</taxon>
        <taxon>Dikarya</taxon>
        <taxon>Ascomycota</taxon>
        <taxon>Pezizomycotina</taxon>
        <taxon>Dothideomycetes</taxon>
        <taxon>Pleosporomycetidae</taxon>
        <taxon>Pleosporales</taxon>
        <taxon>Massarineae</taxon>
        <taxon>Periconiaceae</taxon>
        <taxon>Periconia</taxon>
    </lineage>
</organism>
<proteinExistence type="predicted"/>
<evidence type="ECO:0000313" key="2">
    <source>
        <dbReference type="Proteomes" id="UP001152607"/>
    </source>
</evidence>
<comment type="caution">
    <text evidence="1">The sequence shown here is derived from an EMBL/GenBank/DDBJ whole genome shotgun (WGS) entry which is preliminary data.</text>
</comment>
<sequence length="80" mass="9220">MYAEQRLLQTVVQRSHIHGKIGKRACEYVIPEYFCKASLDMQKDHMVVKLIVGETTHNVELTPLLLSTPRAASPLRMRDR</sequence>